<protein>
    <recommendedName>
        <fullName evidence="2">WAP domain-containing protein</fullName>
    </recommendedName>
</protein>
<dbReference type="InterPro" id="IPR008197">
    <property type="entry name" value="WAP_dom"/>
</dbReference>
<dbReference type="PRINTS" id="PR00003">
    <property type="entry name" value="4DISULPHCORE"/>
</dbReference>
<accession>A0A8C5MDL4</accession>
<keyword evidence="1" id="KW-0472">Membrane</keyword>
<dbReference type="Ensembl" id="ENSLLET00000035461.1">
    <property type="protein sequence ID" value="ENSLLEP00000034162.1"/>
    <property type="gene ID" value="ENSLLEG00000021588.1"/>
</dbReference>
<feature type="domain" description="WAP" evidence="2">
    <location>
        <begin position="26"/>
        <end position="74"/>
    </location>
</feature>
<dbReference type="GO" id="GO:0005576">
    <property type="term" value="C:extracellular region"/>
    <property type="evidence" value="ECO:0007669"/>
    <property type="project" value="InterPro"/>
</dbReference>
<dbReference type="Proteomes" id="UP000694569">
    <property type="component" value="Unplaced"/>
</dbReference>
<keyword evidence="4" id="KW-1185">Reference proteome</keyword>
<dbReference type="Pfam" id="PF00095">
    <property type="entry name" value="WAP"/>
    <property type="match status" value="1"/>
</dbReference>
<keyword evidence="1" id="KW-1133">Transmembrane helix</keyword>
<dbReference type="SUPFAM" id="SSF57256">
    <property type="entry name" value="Elafin-like"/>
    <property type="match status" value="1"/>
</dbReference>
<organism evidence="3 4">
    <name type="scientific">Leptobrachium leishanense</name>
    <name type="common">Leishan spiny toad</name>
    <dbReference type="NCBI Taxonomy" id="445787"/>
    <lineage>
        <taxon>Eukaryota</taxon>
        <taxon>Metazoa</taxon>
        <taxon>Chordata</taxon>
        <taxon>Craniata</taxon>
        <taxon>Vertebrata</taxon>
        <taxon>Euteleostomi</taxon>
        <taxon>Amphibia</taxon>
        <taxon>Batrachia</taxon>
        <taxon>Anura</taxon>
        <taxon>Pelobatoidea</taxon>
        <taxon>Megophryidae</taxon>
        <taxon>Leptobrachium</taxon>
    </lineage>
</organism>
<dbReference type="Ensembl" id="ENSLLET00000012051.1">
    <property type="protein sequence ID" value="ENSLLEP00000011594.1"/>
    <property type="gene ID" value="ENSLLEG00000007388.1"/>
</dbReference>
<dbReference type="PROSITE" id="PS51390">
    <property type="entry name" value="WAP"/>
    <property type="match status" value="1"/>
</dbReference>
<feature type="transmembrane region" description="Helical" evidence="1">
    <location>
        <begin position="6"/>
        <end position="26"/>
    </location>
</feature>
<evidence type="ECO:0000256" key="1">
    <source>
        <dbReference type="SAM" id="Phobius"/>
    </source>
</evidence>
<dbReference type="GO" id="GO:0030414">
    <property type="term" value="F:peptidase inhibitor activity"/>
    <property type="evidence" value="ECO:0007669"/>
    <property type="project" value="InterPro"/>
</dbReference>
<dbReference type="AlphaFoldDB" id="A0A8C5MDL4"/>
<name>A0A8C5MDL4_9ANUR</name>
<dbReference type="InterPro" id="IPR036645">
    <property type="entry name" value="Elafin-like_sf"/>
</dbReference>
<proteinExistence type="predicted"/>
<keyword evidence="1" id="KW-0812">Transmembrane</keyword>
<dbReference type="OrthoDB" id="4473401at2759"/>
<dbReference type="GeneTree" id="ENSGT01010000228647"/>
<evidence type="ECO:0000259" key="2">
    <source>
        <dbReference type="PROSITE" id="PS51390"/>
    </source>
</evidence>
<evidence type="ECO:0000313" key="3">
    <source>
        <dbReference type="Ensembl" id="ENSLLEP00000011594.1"/>
    </source>
</evidence>
<reference evidence="3" key="1">
    <citation type="submission" date="2025-05" db="UniProtKB">
        <authorList>
            <consortium name="Ensembl"/>
        </authorList>
    </citation>
    <scope>IDENTIFICATION</scope>
</reference>
<dbReference type="Gene3D" id="4.10.75.10">
    <property type="entry name" value="Elafin-like"/>
    <property type="match status" value="1"/>
</dbReference>
<dbReference type="SMART" id="SM00217">
    <property type="entry name" value="WAP"/>
    <property type="match status" value="1"/>
</dbReference>
<sequence length="93" mass="10138">MKSLCHVSPGAAIMLINLYLLLFTVLKEKEGSCPIPVKRCTRPPPPPKCKSDSDCKGKRKCCTPLCRQECTAPVKGNVLPVCPDLPGTQRSED</sequence>
<evidence type="ECO:0000313" key="4">
    <source>
        <dbReference type="Proteomes" id="UP000694569"/>
    </source>
</evidence>